<dbReference type="AlphaFoldDB" id="A0A9P8E6F8"/>
<feature type="compositionally biased region" description="Polar residues" evidence="1">
    <location>
        <begin position="739"/>
        <end position="756"/>
    </location>
</feature>
<reference evidence="2" key="1">
    <citation type="journal article" date="2021" name="J Fungi (Basel)">
        <title>Virulence traits and population genomics of the black yeast Aureobasidium melanogenum.</title>
        <authorList>
            <person name="Cernosa A."/>
            <person name="Sun X."/>
            <person name="Gostincar C."/>
            <person name="Fang C."/>
            <person name="Gunde-Cimerman N."/>
            <person name="Song Z."/>
        </authorList>
    </citation>
    <scope>NUCLEOTIDE SEQUENCE</scope>
    <source>
        <strain evidence="2">EXF-9911</strain>
    </source>
</reference>
<protein>
    <submittedName>
        <fullName evidence="2">Uncharacterized protein</fullName>
    </submittedName>
</protein>
<evidence type="ECO:0000313" key="3">
    <source>
        <dbReference type="Proteomes" id="UP000779574"/>
    </source>
</evidence>
<dbReference type="EMBL" id="JAHFXF010000782">
    <property type="protein sequence ID" value="KAG9682566.1"/>
    <property type="molecule type" value="Genomic_DNA"/>
</dbReference>
<feature type="compositionally biased region" description="Low complexity" evidence="1">
    <location>
        <begin position="499"/>
        <end position="521"/>
    </location>
</feature>
<feature type="compositionally biased region" description="Basic and acidic residues" evidence="1">
    <location>
        <begin position="488"/>
        <end position="497"/>
    </location>
</feature>
<dbReference type="OrthoDB" id="5430532at2759"/>
<reference evidence="2" key="2">
    <citation type="submission" date="2021-08" db="EMBL/GenBank/DDBJ databases">
        <authorList>
            <person name="Gostincar C."/>
            <person name="Sun X."/>
            <person name="Song Z."/>
            <person name="Gunde-Cimerman N."/>
        </authorList>
    </citation>
    <scope>NUCLEOTIDE SEQUENCE</scope>
    <source>
        <strain evidence="2">EXF-9911</strain>
    </source>
</reference>
<feature type="region of interest" description="Disordered" evidence="1">
    <location>
        <begin position="349"/>
        <end position="432"/>
    </location>
</feature>
<feature type="compositionally biased region" description="Basic and acidic residues" evidence="1">
    <location>
        <begin position="449"/>
        <end position="458"/>
    </location>
</feature>
<dbReference type="Proteomes" id="UP000779574">
    <property type="component" value="Unassembled WGS sequence"/>
</dbReference>
<feature type="region of interest" description="Disordered" evidence="1">
    <location>
        <begin position="293"/>
        <end position="317"/>
    </location>
</feature>
<evidence type="ECO:0000313" key="2">
    <source>
        <dbReference type="EMBL" id="KAG9682566.1"/>
    </source>
</evidence>
<feature type="non-terminal residue" evidence="2">
    <location>
        <position position="1"/>
    </location>
</feature>
<feature type="compositionally biased region" description="Polar residues" evidence="1">
    <location>
        <begin position="702"/>
        <end position="732"/>
    </location>
</feature>
<feature type="compositionally biased region" description="Low complexity" evidence="1">
    <location>
        <begin position="62"/>
        <end position="85"/>
    </location>
</feature>
<feature type="region of interest" description="Disordered" evidence="1">
    <location>
        <begin position="449"/>
        <end position="798"/>
    </location>
</feature>
<sequence>MQLHHSHSTSNTSIAKPAKSSCSTAITSRNTSTTSSSSTTCDETSCLLPHERGPTPTPPVSTTPTPQRQYPPQLRYPPSSTTSSATASLHHILTLHPRQIAILEAARAREEAQRASEPAPEDEEEMNRHVLSRIDCIEIGLWHERIRDYEAAELGLLSAEELGLVRDVEEEEGDVVRVEVEEEDGGRLSRVQTYVNDFADVEARGAMKGKKLALGLAHLIGPHKADDRAPSSTPNETPPPSPYPGRRAPLSSKVEADLRLACAGVLVNTKPSHQYVPPDEPKQALDYDAIKRSASTRKSQDSRPFPPRVDSAEDKHPLKYAYRPDAAIDQLFSKTDPAIDPVQSILGRSKYDTPMGSRAKTPVPNNVLSPASDAATRPRVVKRSLSGETDGSTPITDATDYHWSTSTAPTSAAITPARTSKRTSSHAPVEQELAIKDAASAIEWMRNELERRRQKQDAEEAEQQQQQAALPPLSRAPSRSRSIRSIKSLRDNIKEYIRPSSSGGPNGENSRAPSRSASRSSLRSDSRSQDPDIRGGWRSWGRTLKKEHAQTDVSRSNSRRGRGESPKLPNAKKSEINLNRELPPLPSLDQWKDEPLAAPTRPAPQAPLSTHPPPRSEHSKNTKSVDSAMSERDEIIAARLGSPVKQKPEVYMPTRSPRHAAATKMPNLASAHTSDKLTSGALPRSKSARRNRTPEPAASTVRAISSHQNGDLASTRLRSPSNPAFYSVSTGFSEHRNYDSSNIPTPLGSISSTSTKTRAKERPATSSSKHDHKRRQVKDVVVRSPPPVPPKEASDKKAWWNLKSKNKKPATWMDQLEKLGGVKDGILIADEACSAPHIRY</sequence>
<feature type="compositionally biased region" description="Low complexity" evidence="1">
    <location>
        <begin position="404"/>
        <end position="418"/>
    </location>
</feature>
<comment type="caution">
    <text evidence="2">The sequence shown here is derived from an EMBL/GenBank/DDBJ whole genome shotgun (WGS) entry which is preliminary data.</text>
</comment>
<evidence type="ECO:0000256" key="1">
    <source>
        <dbReference type="SAM" id="MobiDB-lite"/>
    </source>
</evidence>
<organism evidence="2 3">
    <name type="scientific">Aureobasidium melanogenum</name>
    <name type="common">Aureobasidium pullulans var. melanogenum</name>
    <dbReference type="NCBI Taxonomy" id="46634"/>
    <lineage>
        <taxon>Eukaryota</taxon>
        <taxon>Fungi</taxon>
        <taxon>Dikarya</taxon>
        <taxon>Ascomycota</taxon>
        <taxon>Pezizomycotina</taxon>
        <taxon>Dothideomycetes</taxon>
        <taxon>Dothideomycetidae</taxon>
        <taxon>Dothideales</taxon>
        <taxon>Saccotheciaceae</taxon>
        <taxon>Aureobasidium</taxon>
    </lineage>
</organism>
<gene>
    <name evidence="2" type="ORF">KCU76_g13711</name>
</gene>
<accession>A0A9P8E6F8</accession>
<name>A0A9P8E6F8_AURME</name>
<feature type="region of interest" description="Disordered" evidence="1">
    <location>
        <begin position="223"/>
        <end position="251"/>
    </location>
</feature>
<feature type="compositionally biased region" description="Basic and acidic residues" evidence="1">
    <location>
        <begin position="522"/>
        <end position="535"/>
    </location>
</feature>
<feature type="compositionally biased region" description="Low complexity" evidence="1">
    <location>
        <begin position="463"/>
        <end position="486"/>
    </location>
</feature>
<proteinExistence type="predicted"/>
<feature type="compositionally biased region" description="Low complexity" evidence="1">
    <location>
        <begin position="23"/>
        <end position="45"/>
    </location>
</feature>
<feature type="region of interest" description="Disordered" evidence="1">
    <location>
        <begin position="1"/>
        <end position="85"/>
    </location>
</feature>
<feature type="compositionally biased region" description="Polar residues" evidence="1">
    <location>
        <begin position="386"/>
        <end position="396"/>
    </location>
</feature>
<feature type="compositionally biased region" description="Pro residues" evidence="1">
    <location>
        <begin position="601"/>
        <end position="613"/>
    </location>
</feature>